<evidence type="ECO:0000256" key="3">
    <source>
        <dbReference type="ARBA" id="ARBA00022449"/>
    </source>
</evidence>
<dbReference type="OrthoDB" id="11709at2157"/>
<dbReference type="Pfam" id="PF00999">
    <property type="entry name" value="Na_H_Exchanger"/>
    <property type="match status" value="1"/>
</dbReference>
<dbReference type="GeneID" id="35591923"/>
<keyword evidence="6 11" id="KW-1133">Transmembrane helix</keyword>
<keyword evidence="3" id="KW-0050">Antiport</keyword>
<dbReference type="Gene3D" id="6.10.140.1330">
    <property type="match status" value="1"/>
</dbReference>
<feature type="transmembrane region" description="Helical" evidence="11">
    <location>
        <begin position="219"/>
        <end position="241"/>
    </location>
</feature>
<dbReference type="GO" id="GO:0015385">
    <property type="term" value="F:sodium:proton antiporter activity"/>
    <property type="evidence" value="ECO:0007669"/>
    <property type="project" value="InterPro"/>
</dbReference>
<feature type="transmembrane region" description="Helical" evidence="11">
    <location>
        <begin position="253"/>
        <end position="270"/>
    </location>
</feature>
<evidence type="ECO:0000256" key="1">
    <source>
        <dbReference type="ARBA" id="ARBA00004651"/>
    </source>
</evidence>
<dbReference type="GO" id="GO:0015386">
    <property type="term" value="F:potassium:proton antiporter activity"/>
    <property type="evidence" value="ECO:0007669"/>
    <property type="project" value="TreeGrafter"/>
</dbReference>
<gene>
    <name evidence="13" type="ORF">C2R22_07495</name>
</gene>
<keyword evidence="9 11" id="KW-0472">Membrane</keyword>
<name>A0A2I8VHV8_9EURY</name>
<dbReference type="GO" id="GO:0051453">
    <property type="term" value="P:regulation of intracellular pH"/>
    <property type="evidence" value="ECO:0007669"/>
    <property type="project" value="TreeGrafter"/>
</dbReference>
<evidence type="ECO:0000256" key="6">
    <source>
        <dbReference type="ARBA" id="ARBA00022989"/>
    </source>
</evidence>
<feature type="transmembrane region" description="Helical" evidence="11">
    <location>
        <begin position="143"/>
        <end position="167"/>
    </location>
</feature>
<dbReference type="Proteomes" id="UP000236584">
    <property type="component" value="Chromosome"/>
</dbReference>
<organism evidence="13 14">
    <name type="scientific">Salinigranum rubrum</name>
    <dbReference type="NCBI Taxonomy" id="755307"/>
    <lineage>
        <taxon>Archaea</taxon>
        <taxon>Methanobacteriati</taxon>
        <taxon>Methanobacteriota</taxon>
        <taxon>Stenosarchaea group</taxon>
        <taxon>Halobacteria</taxon>
        <taxon>Halobacteriales</taxon>
        <taxon>Haloferacaceae</taxon>
        <taxon>Salinigranum</taxon>
    </lineage>
</organism>
<dbReference type="RefSeq" id="WP_103425204.1">
    <property type="nucleotide sequence ID" value="NZ_CP026309.1"/>
</dbReference>
<feature type="transmembrane region" description="Helical" evidence="11">
    <location>
        <begin position="276"/>
        <end position="294"/>
    </location>
</feature>
<dbReference type="KEGG" id="srub:C2R22_07495"/>
<protein>
    <submittedName>
        <fullName evidence="13">Sodium:proton antiporter</fullName>
    </submittedName>
</protein>
<feature type="transmembrane region" description="Helical" evidence="11">
    <location>
        <begin position="414"/>
        <end position="434"/>
    </location>
</feature>
<dbReference type="EMBL" id="CP026309">
    <property type="protein sequence ID" value="AUV81516.1"/>
    <property type="molecule type" value="Genomic_DNA"/>
</dbReference>
<keyword evidence="4" id="KW-1003">Cell membrane</keyword>
<evidence type="ECO:0000313" key="13">
    <source>
        <dbReference type="EMBL" id="AUV81516.1"/>
    </source>
</evidence>
<keyword evidence="10" id="KW-0739">Sodium transport</keyword>
<evidence type="ECO:0000256" key="8">
    <source>
        <dbReference type="ARBA" id="ARBA00023065"/>
    </source>
</evidence>
<feature type="transmembrane region" description="Helical" evidence="11">
    <location>
        <begin position="12"/>
        <end position="31"/>
    </location>
</feature>
<proteinExistence type="predicted"/>
<feature type="transmembrane region" description="Helical" evidence="11">
    <location>
        <begin position="338"/>
        <end position="363"/>
    </location>
</feature>
<dbReference type="GO" id="GO:0005886">
    <property type="term" value="C:plasma membrane"/>
    <property type="evidence" value="ECO:0007669"/>
    <property type="project" value="UniProtKB-SubCell"/>
</dbReference>
<evidence type="ECO:0000256" key="11">
    <source>
        <dbReference type="SAM" id="Phobius"/>
    </source>
</evidence>
<evidence type="ECO:0000259" key="12">
    <source>
        <dbReference type="Pfam" id="PF00999"/>
    </source>
</evidence>
<dbReference type="AlphaFoldDB" id="A0A2I8VHV8"/>
<dbReference type="GO" id="GO:0098719">
    <property type="term" value="P:sodium ion import across plasma membrane"/>
    <property type="evidence" value="ECO:0007669"/>
    <property type="project" value="TreeGrafter"/>
</dbReference>
<sequence length="598" mass="63828">MAAEAGSGIVDSLIVLLTVFIIAGGVGTLVAKIGDVPYTIALLLAGLAVSVIVSVYASVGAVGQFRDIVVENLALSHDLILLVILPPLLFEGAATTDLERLRANAVPILTLAVPGLLVSVVLLGGVGLVVFPALASGAVAAQFSLLISLLFAAMILPTDPVSVLALFEEMGAPERLSVLVEGESLINDGVGVVVFSTLYVLVVDGANPDVLFDPTELSLVLGELVVVSLGGAVVGLIAGYAVYSVMVTLDEQMTEIVLTLVLAYGSFLLAEHYLHVSGVIATVVAGLFIGNRGAEYAMSPRTKISVFNTWETAAFLVNTFIFIAIGVRTPILRLISNWHLIVGAIVLVLAARAAIVYPSAFLLNRARSVDLPRNYQHVMVWGGLHASIPIALVLGLPRSGGLLTPELTQTLESMVFGVAAFSLVVQGLTMGRLLDRLGVVTRSEAEELYELLVGRRRAVQEALDAAEALYRDGEIPRGVYEDFEAEYGNEQEDLSGAIARLFERHPELRTEQLLMGERRVLQQEKSALIDAVRSGLIASDVGDRLTEEVDLKLDSVRSGESTVKEVEEGYTEFWRERAREFGLDVGDADDGDRTDTAE</sequence>
<evidence type="ECO:0000256" key="5">
    <source>
        <dbReference type="ARBA" id="ARBA00022692"/>
    </source>
</evidence>
<keyword evidence="8" id="KW-0406">Ion transport</keyword>
<feature type="transmembrane region" description="Helical" evidence="11">
    <location>
        <begin position="79"/>
        <end position="96"/>
    </location>
</feature>
<evidence type="ECO:0000256" key="7">
    <source>
        <dbReference type="ARBA" id="ARBA00023053"/>
    </source>
</evidence>
<dbReference type="PANTHER" id="PTHR10110:SF195">
    <property type="entry name" value="NA(+)_H(+) ANTIPORTER NHAS2"/>
    <property type="match status" value="1"/>
</dbReference>
<reference evidence="13 14" key="1">
    <citation type="submission" date="2018-01" db="EMBL/GenBank/DDBJ databases">
        <title>Complete genome sequence of Salinigranum rubrum GX10T, an extremely halophilic archaeon isolated from a marine solar saltern.</title>
        <authorList>
            <person name="Han S."/>
        </authorList>
    </citation>
    <scope>NUCLEOTIDE SEQUENCE [LARGE SCALE GENOMIC DNA]</scope>
    <source>
        <strain evidence="13 14">GX10</strain>
    </source>
</reference>
<feature type="transmembrane region" description="Helical" evidence="11">
    <location>
        <begin position="38"/>
        <end position="59"/>
    </location>
</feature>
<evidence type="ECO:0000256" key="10">
    <source>
        <dbReference type="ARBA" id="ARBA00023201"/>
    </source>
</evidence>
<comment type="subcellular location">
    <subcellularLocation>
        <location evidence="1">Cell membrane</location>
        <topology evidence="1">Multi-pass membrane protein</topology>
    </subcellularLocation>
</comment>
<keyword evidence="7" id="KW-0915">Sodium</keyword>
<evidence type="ECO:0000256" key="2">
    <source>
        <dbReference type="ARBA" id="ARBA00022448"/>
    </source>
</evidence>
<dbReference type="PANTHER" id="PTHR10110">
    <property type="entry name" value="SODIUM/HYDROGEN EXCHANGER"/>
    <property type="match status" value="1"/>
</dbReference>
<evidence type="ECO:0000256" key="4">
    <source>
        <dbReference type="ARBA" id="ARBA00022475"/>
    </source>
</evidence>
<keyword evidence="14" id="KW-1185">Reference proteome</keyword>
<accession>A0A2I8VHV8</accession>
<feature type="domain" description="Cation/H+ exchanger transmembrane" evidence="12">
    <location>
        <begin position="25"/>
        <end position="434"/>
    </location>
</feature>
<feature type="transmembrane region" description="Helical" evidence="11">
    <location>
        <begin position="108"/>
        <end position="131"/>
    </location>
</feature>
<feature type="transmembrane region" description="Helical" evidence="11">
    <location>
        <begin position="306"/>
        <end position="326"/>
    </location>
</feature>
<keyword evidence="2" id="KW-0813">Transport</keyword>
<feature type="transmembrane region" description="Helical" evidence="11">
    <location>
        <begin position="375"/>
        <end position="394"/>
    </location>
</feature>
<evidence type="ECO:0000256" key="9">
    <source>
        <dbReference type="ARBA" id="ARBA00023136"/>
    </source>
</evidence>
<dbReference type="InterPro" id="IPR018422">
    <property type="entry name" value="Cation/H_exchanger_CPA1"/>
</dbReference>
<evidence type="ECO:0000313" key="14">
    <source>
        <dbReference type="Proteomes" id="UP000236584"/>
    </source>
</evidence>
<keyword evidence="5 11" id="KW-0812">Transmembrane</keyword>
<dbReference type="InterPro" id="IPR006153">
    <property type="entry name" value="Cation/H_exchanger_TM"/>
</dbReference>